<organism evidence="1 2">
    <name type="scientific">Petrolisthes manimaculis</name>
    <dbReference type="NCBI Taxonomy" id="1843537"/>
    <lineage>
        <taxon>Eukaryota</taxon>
        <taxon>Metazoa</taxon>
        <taxon>Ecdysozoa</taxon>
        <taxon>Arthropoda</taxon>
        <taxon>Crustacea</taxon>
        <taxon>Multicrustacea</taxon>
        <taxon>Malacostraca</taxon>
        <taxon>Eumalacostraca</taxon>
        <taxon>Eucarida</taxon>
        <taxon>Decapoda</taxon>
        <taxon>Pleocyemata</taxon>
        <taxon>Anomura</taxon>
        <taxon>Galatheoidea</taxon>
        <taxon>Porcellanidae</taxon>
        <taxon>Petrolisthes</taxon>
    </lineage>
</organism>
<dbReference type="EMBL" id="JAWZYT010000531">
    <property type="protein sequence ID" value="KAK4322242.1"/>
    <property type="molecule type" value="Genomic_DNA"/>
</dbReference>
<accession>A0AAE1QBR9</accession>
<dbReference type="Proteomes" id="UP001292094">
    <property type="component" value="Unassembled WGS sequence"/>
</dbReference>
<protein>
    <submittedName>
        <fullName evidence="1">Uncharacterized protein</fullName>
    </submittedName>
</protein>
<evidence type="ECO:0000313" key="1">
    <source>
        <dbReference type="EMBL" id="KAK4322242.1"/>
    </source>
</evidence>
<keyword evidence="2" id="KW-1185">Reference proteome</keyword>
<dbReference type="AlphaFoldDB" id="A0AAE1QBR9"/>
<gene>
    <name evidence="1" type="ORF">Pmani_007038</name>
</gene>
<name>A0AAE1QBR9_9EUCA</name>
<comment type="caution">
    <text evidence="1">The sequence shown here is derived from an EMBL/GenBank/DDBJ whole genome shotgun (WGS) entry which is preliminary data.</text>
</comment>
<sequence>MLERTGHWKQSQTKVVVVGERADVKDIFLHHSFRNTVDGIYLAVNPNIFITQNSRPRLHVQLPYKDQLVNFEGRQLKFIASSLFPYVDFPMDIDETAVPIIPYDTVDVRLADTLGMKHNFTPGRRRFCLPLHLHLQALPNLSLREYGKQADDLMSIPLRRQCPQCNPLLFTIYHQCHHNHATNTNGRYQPVNFHQQPDIHPRTHHIIGITLTSALTTRGLAMRHTIVTPCNWGLID</sequence>
<reference evidence="1" key="1">
    <citation type="submission" date="2023-11" db="EMBL/GenBank/DDBJ databases">
        <title>Genome assemblies of two species of porcelain crab, Petrolisthes cinctipes and Petrolisthes manimaculis (Anomura: Porcellanidae).</title>
        <authorList>
            <person name="Angst P."/>
        </authorList>
    </citation>
    <scope>NUCLEOTIDE SEQUENCE</scope>
    <source>
        <strain evidence="1">PB745_02</strain>
        <tissue evidence="1">Gill</tissue>
    </source>
</reference>
<evidence type="ECO:0000313" key="2">
    <source>
        <dbReference type="Proteomes" id="UP001292094"/>
    </source>
</evidence>
<proteinExistence type="predicted"/>